<dbReference type="EMBL" id="LT985296">
    <property type="protein sequence ID" value="SPE03352.1"/>
    <property type="molecule type" value="Genomic_DNA"/>
</dbReference>
<sequence length="52" mass="5804">MIREAILYRTKNAKAKTVMISNTIGITSTNVFKTAVQIAEVDCFRSSISPRK</sequence>
<geneLocation type="plasmid" evidence="1">
    <name>RCS78_p</name>
</geneLocation>
<dbReference type="AlphaFoldDB" id="A0A2P9EIX5"/>
<protein>
    <submittedName>
        <fullName evidence="1">Uncharacterized protein</fullName>
    </submittedName>
</protein>
<evidence type="ECO:0000313" key="1">
    <source>
        <dbReference type="EMBL" id="SPE03352.1"/>
    </source>
</evidence>
<name>A0A2P9EIX5_ECOLX</name>
<dbReference type="RefSeq" id="WP_185966106.1">
    <property type="nucleotide sequence ID" value="NZ_CAXYOV010000014.1"/>
</dbReference>
<proteinExistence type="predicted"/>
<reference evidence="1" key="1">
    <citation type="submission" date="2018-02" db="EMBL/GenBank/DDBJ databases">
        <authorList>
            <person name="Cohen D.B."/>
            <person name="Kent A.D."/>
        </authorList>
    </citation>
    <scope>NUCLEOTIDE SEQUENCE</scope>
    <source>
        <strain evidence="1">1454</strain>
    </source>
</reference>
<organism evidence="1">
    <name type="scientific">Escherichia coli</name>
    <dbReference type="NCBI Taxonomy" id="562"/>
    <lineage>
        <taxon>Bacteria</taxon>
        <taxon>Pseudomonadati</taxon>
        <taxon>Pseudomonadota</taxon>
        <taxon>Gammaproteobacteria</taxon>
        <taxon>Enterobacterales</taxon>
        <taxon>Enterobacteriaceae</taxon>
        <taxon>Escherichia</taxon>
    </lineage>
</organism>
<gene>
    <name evidence="1" type="ORF">RCS78_P0264</name>
</gene>
<keyword evidence="1" id="KW-0614">Plasmid</keyword>
<accession>A0A2P9EIX5</accession>